<dbReference type="EMBL" id="GG663738">
    <property type="protein sequence ID" value="EEH57937.1"/>
    <property type="molecule type" value="Genomic_DNA"/>
</dbReference>
<reference evidence="6 7" key="1">
    <citation type="journal article" date="2009" name="Science">
        <title>Green evolution and dynamic adaptations revealed by genomes of the marine picoeukaryotes Micromonas.</title>
        <authorList>
            <person name="Worden A.Z."/>
            <person name="Lee J.H."/>
            <person name="Mock T."/>
            <person name="Rouze P."/>
            <person name="Simmons M.P."/>
            <person name="Aerts A.L."/>
            <person name="Allen A.E."/>
            <person name="Cuvelier M.L."/>
            <person name="Derelle E."/>
            <person name="Everett M.V."/>
            <person name="Foulon E."/>
            <person name="Grimwood J."/>
            <person name="Gundlach H."/>
            <person name="Henrissat B."/>
            <person name="Napoli C."/>
            <person name="McDonald S.M."/>
            <person name="Parker M.S."/>
            <person name="Rombauts S."/>
            <person name="Salamov A."/>
            <person name="Von Dassow P."/>
            <person name="Badger J.H."/>
            <person name="Coutinho P.M."/>
            <person name="Demir E."/>
            <person name="Dubchak I."/>
            <person name="Gentemann C."/>
            <person name="Eikrem W."/>
            <person name="Gready J.E."/>
            <person name="John U."/>
            <person name="Lanier W."/>
            <person name="Lindquist E.A."/>
            <person name="Lucas S."/>
            <person name="Mayer K.F."/>
            <person name="Moreau H."/>
            <person name="Not F."/>
            <person name="Otillar R."/>
            <person name="Panaud O."/>
            <person name="Pangilinan J."/>
            <person name="Paulsen I."/>
            <person name="Piegu B."/>
            <person name="Poliakov A."/>
            <person name="Robbens S."/>
            <person name="Schmutz J."/>
            <person name="Toulza E."/>
            <person name="Wyss T."/>
            <person name="Zelensky A."/>
            <person name="Zhou K."/>
            <person name="Armbrust E.V."/>
            <person name="Bhattacharya D."/>
            <person name="Goodenough U.W."/>
            <person name="Van de Peer Y."/>
            <person name="Grigoriev I.V."/>
        </authorList>
    </citation>
    <scope>NUCLEOTIDE SEQUENCE [LARGE SCALE GENOMIC DNA]</scope>
    <source>
        <strain evidence="6 7">CCMP1545</strain>
    </source>
</reference>
<dbReference type="InterPro" id="IPR050904">
    <property type="entry name" value="Adhesion/Biosynth-related"/>
</dbReference>
<accession>C1MPP1</accession>
<dbReference type="GO" id="GO:0009507">
    <property type="term" value="C:chloroplast"/>
    <property type="evidence" value="ECO:0007669"/>
    <property type="project" value="UniProtKB-SubCell"/>
</dbReference>
<dbReference type="RefSeq" id="XP_003057986.1">
    <property type="nucleotide sequence ID" value="XM_003057940.1"/>
</dbReference>
<proteinExistence type="predicted"/>
<dbReference type="STRING" id="564608.C1MPP1"/>
<evidence type="ECO:0000313" key="7">
    <source>
        <dbReference type="Proteomes" id="UP000001876"/>
    </source>
</evidence>
<dbReference type="Pfam" id="PF00504">
    <property type="entry name" value="Chloroa_b-bind"/>
    <property type="match status" value="1"/>
</dbReference>
<evidence type="ECO:0000256" key="4">
    <source>
        <dbReference type="SAM" id="MobiDB-lite"/>
    </source>
</evidence>
<evidence type="ECO:0000259" key="5">
    <source>
        <dbReference type="PROSITE" id="PS50213"/>
    </source>
</evidence>
<keyword evidence="2" id="KW-0150">Chloroplast</keyword>
<dbReference type="Pfam" id="PF02469">
    <property type="entry name" value="Fasciclin"/>
    <property type="match status" value="1"/>
</dbReference>
<feature type="compositionally biased region" description="Low complexity" evidence="4">
    <location>
        <begin position="12"/>
        <end position="26"/>
    </location>
</feature>
<dbReference type="SUPFAM" id="SSF82153">
    <property type="entry name" value="FAS1 domain"/>
    <property type="match status" value="1"/>
</dbReference>
<dbReference type="PROSITE" id="PS50213">
    <property type="entry name" value="FAS1"/>
    <property type="match status" value="1"/>
</dbReference>
<dbReference type="InterPro" id="IPR022796">
    <property type="entry name" value="Chloroa_b-bind"/>
</dbReference>
<keyword evidence="3" id="KW-0934">Plastid</keyword>
<feature type="domain" description="FAS1" evidence="5">
    <location>
        <begin position="44"/>
        <end position="183"/>
    </location>
</feature>
<evidence type="ECO:0000256" key="3">
    <source>
        <dbReference type="ARBA" id="ARBA00022640"/>
    </source>
</evidence>
<dbReference type="PANTHER" id="PTHR10900">
    <property type="entry name" value="PERIOSTIN-RELATED"/>
    <property type="match status" value="1"/>
</dbReference>
<comment type="subcellular location">
    <subcellularLocation>
        <location evidence="1">Plastid</location>
        <location evidence="1">Chloroplast</location>
    </subcellularLocation>
</comment>
<dbReference type="GO" id="GO:0005615">
    <property type="term" value="C:extracellular space"/>
    <property type="evidence" value="ECO:0007669"/>
    <property type="project" value="TreeGrafter"/>
</dbReference>
<dbReference type="OMA" id="EANPFKM"/>
<gene>
    <name evidence="6" type="primary">FAS-ELIP</name>
    <name evidence="6" type="ORF">MICPUCDRAFT_70823</name>
</gene>
<dbReference type="InterPro" id="IPR036378">
    <property type="entry name" value="FAS1_dom_sf"/>
</dbReference>
<dbReference type="Gene3D" id="2.30.180.10">
    <property type="entry name" value="FAS1 domain"/>
    <property type="match status" value="1"/>
</dbReference>
<evidence type="ECO:0000256" key="1">
    <source>
        <dbReference type="ARBA" id="ARBA00004229"/>
    </source>
</evidence>
<protein>
    <submittedName>
        <fullName evidence="6">Early light induced protein-like protein, with fasciclin domain, chloroplast</fullName>
    </submittedName>
</protein>
<keyword evidence="7" id="KW-1185">Reference proteome</keyword>
<dbReference type="KEGG" id="mpp:MICPUCDRAFT_70823"/>
<name>C1MPP1_MICPC</name>
<sequence length="329" mass="34659">MATSSALRARVSPTVSTRRASPPPSARVAAPRAAAAAVATTTSPVVARAAALLGDDLSVLSAAVEAAELVDALTTGEPKTVFAPSDAAFAKACEELQLSKEEILQLPNLVDILTHHVVPGAVAGEDLVDGQLASLNENFPLTITGLTCKERPPCECFNVSGACISETDRVVGDLTIHVVDEVIFPPWSAPAKVLTPQQVLAFEGWAPEVINGRLAMLGFLTAVVQEVATGHSFATQQLGENFGVFAAQVQLWAFASLVPSFSSNEGYTADPFTMEGSKTWREVFKGSPWTEEARKIFSPQVEQLNGRAAMVGIVSLIAVEAFRGGEALF</sequence>
<organism evidence="7">
    <name type="scientific">Micromonas pusilla (strain CCMP1545)</name>
    <name type="common">Picoplanktonic green alga</name>
    <dbReference type="NCBI Taxonomy" id="564608"/>
    <lineage>
        <taxon>Eukaryota</taxon>
        <taxon>Viridiplantae</taxon>
        <taxon>Chlorophyta</taxon>
        <taxon>Mamiellophyceae</taxon>
        <taxon>Mamiellales</taxon>
        <taxon>Mamiellaceae</taxon>
        <taxon>Micromonas</taxon>
    </lineage>
</organism>
<dbReference type="eggNOG" id="ENOG502RZBJ">
    <property type="taxonomic scope" value="Eukaryota"/>
</dbReference>
<evidence type="ECO:0000313" key="6">
    <source>
        <dbReference type="EMBL" id="EEH57937.1"/>
    </source>
</evidence>
<dbReference type="OrthoDB" id="513190at2759"/>
<dbReference type="InterPro" id="IPR000782">
    <property type="entry name" value="FAS1_domain"/>
</dbReference>
<dbReference type="PANTHER" id="PTHR10900:SF77">
    <property type="entry name" value="FI19380P1"/>
    <property type="match status" value="1"/>
</dbReference>
<dbReference type="SUPFAM" id="SSF103511">
    <property type="entry name" value="Chlorophyll a-b binding protein"/>
    <property type="match status" value="1"/>
</dbReference>
<dbReference type="AlphaFoldDB" id="C1MPP1"/>
<evidence type="ECO:0000256" key="2">
    <source>
        <dbReference type="ARBA" id="ARBA00022528"/>
    </source>
</evidence>
<dbReference type="SMART" id="SM00554">
    <property type="entry name" value="FAS1"/>
    <property type="match status" value="1"/>
</dbReference>
<dbReference type="GeneID" id="9683424"/>
<dbReference type="Gene3D" id="1.10.3460.10">
    <property type="entry name" value="Chlorophyll a/b binding protein domain"/>
    <property type="match status" value="1"/>
</dbReference>
<dbReference type="Proteomes" id="UP000001876">
    <property type="component" value="Unassembled WGS sequence"/>
</dbReference>
<feature type="region of interest" description="Disordered" evidence="4">
    <location>
        <begin position="1"/>
        <end position="26"/>
    </location>
</feature>